<dbReference type="Pfam" id="PF00561">
    <property type="entry name" value="Abhydrolase_1"/>
    <property type="match status" value="1"/>
</dbReference>
<proteinExistence type="predicted"/>
<dbReference type="PANTHER" id="PTHR36837:SF2">
    <property type="entry name" value="POLY(3-HYDROXYALKANOATE) POLYMERASE SUBUNIT PHAC"/>
    <property type="match status" value="1"/>
</dbReference>
<accession>A0A9X3Z5Y5</accession>
<dbReference type="Proteomes" id="UP001141619">
    <property type="component" value="Unassembled WGS sequence"/>
</dbReference>
<keyword evidence="4" id="KW-1185">Reference proteome</keyword>
<feature type="transmembrane region" description="Helical" evidence="1">
    <location>
        <begin position="20"/>
        <end position="43"/>
    </location>
</feature>
<keyword evidence="1" id="KW-0472">Membrane</keyword>
<evidence type="ECO:0000313" key="4">
    <source>
        <dbReference type="Proteomes" id="UP001141619"/>
    </source>
</evidence>
<dbReference type="SUPFAM" id="SSF53474">
    <property type="entry name" value="alpha/beta-Hydrolases"/>
    <property type="match status" value="1"/>
</dbReference>
<organism evidence="3 4">
    <name type="scientific">Govanella unica</name>
    <dbReference type="NCBI Taxonomy" id="2975056"/>
    <lineage>
        <taxon>Bacteria</taxon>
        <taxon>Pseudomonadati</taxon>
        <taxon>Pseudomonadota</taxon>
        <taxon>Alphaproteobacteria</taxon>
        <taxon>Emcibacterales</taxon>
        <taxon>Govanellaceae</taxon>
        <taxon>Govanella</taxon>
    </lineage>
</organism>
<dbReference type="PANTHER" id="PTHR36837">
    <property type="entry name" value="POLY(3-HYDROXYALKANOATE) POLYMERASE SUBUNIT PHAC"/>
    <property type="match status" value="1"/>
</dbReference>
<keyword evidence="1" id="KW-1133">Transmembrane helix</keyword>
<dbReference type="InterPro" id="IPR029058">
    <property type="entry name" value="AB_hydrolase_fold"/>
</dbReference>
<comment type="caution">
    <text evidence="3">The sequence shown here is derived from an EMBL/GenBank/DDBJ whole genome shotgun (WGS) entry which is preliminary data.</text>
</comment>
<evidence type="ECO:0000313" key="3">
    <source>
        <dbReference type="EMBL" id="MDA5192615.1"/>
    </source>
</evidence>
<keyword evidence="3" id="KW-0378">Hydrolase</keyword>
<feature type="domain" description="AB hydrolase-1" evidence="2">
    <location>
        <begin position="173"/>
        <end position="389"/>
    </location>
</feature>
<protein>
    <submittedName>
        <fullName evidence="3">Alpha/beta fold hydrolase</fullName>
    </submittedName>
</protein>
<evidence type="ECO:0000256" key="1">
    <source>
        <dbReference type="SAM" id="Phobius"/>
    </source>
</evidence>
<reference evidence="3" key="1">
    <citation type="submission" date="2022-08" db="EMBL/GenBank/DDBJ databases">
        <authorList>
            <person name="Vandamme P."/>
            <person name="Hettiarachchi A."/>
            <person name="Peeters C."/>
            <person name="Cnockaert M."/>
            <person name="Carlier A."/>
        </authorList>
    </citation>
    <scope>NUCLEOTIDE SEQUENCE</scope>
    <source>
        <strain evidence="3">LMG 31809</strain>
    </source>
</reference>
<keyword evidence="1" id="KW-0812">Transmembrane</keyword>
<reference evidence="3" key="2">
    <citation type="journal article" date="2023" name="Syst. Appl. Microbiol.">
        <title>Govania unica gen. nov., sp. nov., a rare biosphere bacterium that represents a novel family in the class Alphaproteobacteria.</title>
        <authorList>
            <person name="Vandamme P."/>
            <person name="Peeters C."/>
            <person name="Hettiarachchi A."/>
            <person name="Cnockaert M."/>
            <person name="Carlier A."/>
        </authorList>
    </citation>
    <scope>NUCLEOTIDE SEQUENCE</scope>
    <source>
        <strain evidence="3">LMG 31809</strain>
    </source>
</reference>
<dbReference type="AlphaFoldDB" id="A0A9X3Z5Y5"/>
<evidence type="ECO:0000259" key="2">
    <source>
        <dbReference type="Pfam" id="PF00561"/>
    </source>
</evidence>
<dbReference type="RefSeq" id="WP_274942319.1">
    <property type="nucleotide sequence ID" value="NZ_JANWOI010000001.1"/>
</dbReference>
<gene>
    <name evidence="3" type="ORF">NYP16_01400</name>
</gene>
<dbReference type="EMBL" id="JANWOI010000001">
    <property type="protein sequence ID" value="MDA5192615.1"/>
    <property type="molecule type" value="Genomic_DNA"/>
</dbReference>
<sequence>MTYIPEPQAPFDRRLAPRPLGFHLMLSSATWMGGAAALPSFLVGLPVIHKSLTAEANALRKQALGTNGFLLANAVLATAQQRVSDMTRGLTAYHQHPWRRKAPVRRSLADFGTSRLLGFGGRKPAPGVLAIPSLINPSYILDLEPDRSFMEYLGTRGLRPALLDWGSPGTEECGFTLSDYITERLEPALEAMVTKTGGPVHIVGYCMGGTLALALAQRRPDLIRSLLLLAAPWDFHATSVTLIRALTTMLTGSINNLPPNMPIPIDLLQIFFASLDPTLNDRKFRRFAHMDPASPAAQAFVAIEDWANDGTPLPRAVAEECLYGWYGSNSPALGAWQVAGEVIDAARVTCPTLIVAPRADRIVPPASALALANQIKQADVLRAAHGHVTMLAAPDAKTRLWPGLADWLLAH</sequence>
<dbReference type="Gene3D" id="3.40.50.1820">
    <property type="entry name" value="alpha/beta hydrolase"/>
    <property type="match status" value="1"/>
</dbReference>
<dbReference type="GO" id="GO:0016787">
    <property type="term" value="F:hydrolase activity"/>
    <property type="evidence" value="ECO:0007669"/>
    <property type="project" value="UniProtKB-KW"/>
</dbReference>
<dbReference type="InterPro" id="IPR051321">
    <property type="entry name" value="PHA/PHB_synthase"/>
</dbReference>
<name>A0A9X3Z5Y5_9PROT</name>
<dbReference type="InterPro" id="IPR000073">
    <property type="entry name" value="AB_hydrolase_1"/>
</dbReference>